<dbReference type="EC" id="3.2.2.31" evidence="5"/>
<dbReference type="Pfam" id="PF10576">
    <property type="entry name" value="EndIII_4Fe-2S"/>
    <property type="match status" value="1"/>
</dbReference>
<dbReference type="PRINTS" id="PR00502">
    <property type="entry name" value="NUDIXFAMILY"/>
</dbReference>
<keyword evidence="13" id="KW-0234">DNA repair</keyword>
<keyword evidence="17" id="KW-1185">Reference proteome</keyword>
<evidence type="ECO:0000313" key="17">
    <source>
        <dbReference type="Proteomes" id="UP001154240"/>
    </source>
</evidence>
<comment type="catalytic activity">
    <reaction evidence="1">
        <text>Hydrolyzes free adenine bases from 7,8-dihydro-8-oxoguanine:adenine mismatched double-stranded DNA, leaving an apurinic site.</text>
        <dbReference type="EC" id="3.2.2.31"/>
    </reaction>
</comment>
<dbReference type="InterPro" id="IPR029119">
    <property type="entry name" value="MutY_C"/>
</dbReference>
<reference evidence="16" key="2">
    <citation type="submission" date="2022-10" db="EMBL/GenBank/DDBJ databases">
        <authorList>
            <person name="Aronson H.S."/>
        </authorList>
    </citation>
    <scope>NUCLEOTIDE SEQUENCE</scope>
    <source>
        <strain evidence="16">RS19-109</strain>
    </source>
</reference>
<evidence type="ECO:0000256" key="13">
    <source>
        <dbReference type="ARBA" id="ARBA00023204"/>
    </source>
</evidence>
<dbReference type="InterPro" id="IPR044298">
    <property type="entry name" value="MIG/MutY"/>
</dbReference>
<dbReference type="GO" id="GO:0032357">
    <property type="term" value="F:oxidized purine DNA binding"/>
    <property type="evidence" value="ECO:0007669"/>
    <property type="project" value="TreeGrafter"/>
</dbReference>
<evidence type="ECO:0000256" key="5">
    <source>
        <dbReference type="ARBA" id="ARBA00012045"/>
    </source>
</evidence>
<dbReference type="AlphaFoldDB" id="A0A9X4RLQ0"/>
<evidence type="ECO:0000256" key="8">
    <source>
        <dbReference type="ARBA" id="ARBA00022723"/>
    </source>
</evidence>
<evidence type="ECO:0000256" key="1">
    <source>
        <dbReference type="ARBA" id="ARBA00000843"/>
    </source>
</evidence>
<dbReference type="GO" id="GO:0034039">
    <property type="term" value="F:8-oxo-7,8-dihydroguanine DNA N-glycosylase activity"/>
    <property type="evidence" value="ECO:0007669"/>
    <property type="project" value="TreeGrafter"/>
</dbReference>
<dbReference type="GO" id="GO:0006298">
    <property type="term" value="P:mismatch repair"/>
    <property type="evidence" value="ECO:0007669"/>
    <property type="project" value="TreeGrafter"/>
</dbReference>
<dbReference type="PROSITE" id="PS00764">
    <property type="entry name" value="ENDONUCLEASE_III_1"/>
    <property type="match status" value="1"/>
</dbReference>
<protein>
    <recommendedName>
        <fullName evidence="6">Adenine DNA glycosylase</fullName>
        <ecNumber evidence="5">3.2.2.31</ecNumber>
    </recommendedName>
</protein>
<dbReference type="InterPro" id="IPR023170">
    <property type="entry name" value="HhH_base_excis_C"/>
</dbReference>
<evidence type="ECO:0000259" key="15">
    <source>
        <dbReference type="PROSITE" id="PS51462"/>
    </source>
</evidence>
<dbReference type="GO" id="GO:0046872">
    <property type="term" value="F:metal ion binding"/>
    <property type="evidence" value="ECO:0007669"/>
    <property type="project" value="UniProtKB-KW"/>
</dbReference>
<dbReference type="InterPro" id="IPR005760">
    <property type="entry name" value="A/G_AdeGlyc_MutY"/>
</dbReference>
<dbReference type="InterPro" id="IPR000086">
    <property type="entry name" value="NUDIX_hydrolase_dom"/>
</dbReference>
<gene>
    <name evidence="16" type="primary">mutY</name>
    <name evidence="16" type="ORF">OLX77_09195</name>
</gene>
<keyword evidence="7" id="KW-0004">4Fe-4S</keyword>
<dbReference type="GO" id="GO:0035485">
    <property type="term" value="F:adenine/guanine mispair binding"/>
    <property type="evidence" value="ECO:0007669"/>
    <property type="project" value="TreeGrafter"/>
</dbReference>
<dbReference type="InterPro" id="IPR003651">
    <property type="entry name" value="Endonuclease3_FeS-loop_motif"/>
</dbReference>
<evidence type="ECO:0000256" key="2">
    <source>
        <dbReference type="ARBA" id="ARBA00001966"/>
    </source>
</evidence>
<dbReference type="InterPro" id="IPR000445">
    <property type="entry name" value="HhH_motif"/>
</dbReference>
<evidence type="ECO:0000256" key="6">
    <source>
        <dbReference type="ARBA" id="ARBA00022023"/>
    </source>
</evidence>
<dbReference type="CDD" id="cd00056">
    <property type="entry name" value="ENDO3c"/>
    <property type="match status" value="1"/>
</dbReference>
<dbReference type="InterPro" id="IPR004035">
    <property type="entry name" value="Endouclease-III_FeS-bd_BS"/>
</dbReference>
<keyword evidence="14" id="KW-0326">Glycosidase</keyword>
<dbReference type="RefSeq" id="WP_307633299.1">
    <property type="nucleotide sequence ID" value="NZ_JAPHEH010000001.1"/>
</dbReference>
<comment type="caution">
    <text evidence="16">The sequence shown here is derived from an EMBL/GenBank/DDBJ whole genome shotgun (WGS) entry which is preliminary data.</text>
</comment>
<dbReference type="InterPro" id="IPR003265">
    <property type="entry name" value="HhH-GPD_domain"/>
</dbReference>
<comment type="cofactor">
    <cofactor evidence="2">
        <name>[4Fe-4S] cluster</name>
        <dbReference type="ChEBI" id="CHEBI:49883"/>
    </cofactor>
</comment>
<dbReference type="InterPro" id="IPR004036">
    <property type="entry name" value="Endonuclease-III-like_CS2"/>
</dbReference>
<dbReference type="InterPro" id="IPR011257">
    <property type="entry name" value="DNA_glycosylase"/>
</dbReference>
<dbReference type="Pfam" id="PF00633">
    <property type="entry name" value="HHH"/>
    <property type="match status" value="1"/>
</dbReference>
<evidence type="ECO:0000256" key="14">
    <source>
        <dbReference type="ARBA" id="ARBA00023295"/>
    </source>
</evidence>
<evidence type="ECO:0000256" key="12">
    <source>
        <dbReference type="ARBA" id="ARBA00023014"/>
    </source>
</evidence>
<feature type="domain" description="Nudix hydrolase" evidence="15">
    <location>
        <begin position="227"/>
        <end position="356"/>
    </location>
</feature>
<dbReference type="PROSITE" id="PS51462">
    <property type="entry name" value="NUDIX"/>
    <property type="match status" value="1"/>
</dbReference>
<dbReference type="CDD" id="cd03425">
    <property type="entry name" value="NUDIX_MutT_NudA_like"/>
    <property type="match status" value="1"/>
</dbReference>
<dbReference type="EMBL" id="JAPHEH010000001">
    <property type="protein sequence ID" value="MDG4476331.1"/>
    <property type="molecule type" value="Genomic_DNA"/>
</dbReference>
<dbReference type="PROSITE" id="PS01155">
    <property type="entry name" value="ENDONUCLEASE_III_2"/>
    <property type="match status" value="1"/>
</dbReference>
<dbReference type="PANTHER" id="PTHR42944:SF1">
    <property type="entry name" value="ADENINE DNA GLYCOSYLASE"/>
    <property type="match status" value="1"/>
</dbReference>
<accession>A0A9X4RLQ0</accession>
<dbReference type="Gene3D" id="1.10.1670.10">
    <property type="entry name" value="Helix-hairpin-Helix base-excision DNA repair enzymes (C-terminal)"/>
    <property type="match status" value="1"/>
</dbReference>
<dbReference type="PANTHER" id="PTHR42944">
    <property type="entry name" value="ADENINE DNA GLYCOSYLASE"/>
    <property type="match status" value="1"/>
</dbReference>
<dbReference type="Pfam" id="PF14815">
    <property type="entry name" value="NUDIX_4"/>
    <property type="match status" value="1"/>
</dbReference>
<evidence type="ECO:0000256" key="3">
    <source>
        <dbReference type="ARBA" id="ARBA00002933"/>
    </source>
</evidence>
<evidence type="ECO:0000256" key="4">
    <source>
        <dbReference type="ARBA" id="ARBA00008343"/>
    </source>
</evidence>
<comment type="similarity">
    <text evidence="4">Belongs to the Nth/MutY family.</text>
</comment>
<dbReference type="GO" id="GO:0006284">
    <property type="term" value="P:base-excision repair"/>
    <property type="evidence" value="ECO:0007669"/>
    <property type="project" value="InterPro"/>
</dbReference>
<dbReference type="SUPFAM" id="SSF48150">
    <property type="entry name" value="DNA-glycosylase"/>
    <property type="match status" value="1"/>
</dbReference>
<dbReference type="SMART" id="SM00478">
    <property type="entry name" value="ENDO3c"/>
    <property type="match status" value="1"/>
</dbReference>
<evidence type="ECO:0000256" key="10">
    <source>
        <dbReference type="ARBA" id="ARBA00022801"/>
    </source>
</evidence>
<keyword evidence="9" id="KW-0227">DNA damage</keyword>
<dbReference type="Proteomes" id="UP001154240">
    <property type="component" value="Unassembled WGS sequence"/>
</dbReference>
<evidence type="ECO:0000313" key="16">
    <source>
        <dbReference type="EMBL" id="MDG4476331.1"/>
    </source>
</evidence>
<dbReference type="SMART" id="SM00525">
    <property type="entry name" value="FES"/>
    <property type="match status" value="1"/>
</dbReference>
<reference evidence="16" key="1">
    <citation type="journal article" date="2022" name="bioRxiv">
        <title>Thiovibrio frasassiensisgen. nov., sp. nov., an autotrophic, elemental sulfur disproportionating bacterium isolated from sulfidic karst sediment, and proposal of Thiovibrionaceae fam. nov.</title>
        <authorList>
            <person name="Aronson H."/>
            <person name="Thomas C."/>
            <person name="Bhattacharyya M."/>
            <person name="Eckstein S."/>
            <person name="Jensen S."/>
            <person name="Barco R."/>
            <person name="Macalady J."/>
            <person name="Amend J."/>
        </authorList>
    </citation>
    <scope>NUCLEOTIDE SEQUENCE</scope>
    <source>
        <strain evidence="16">RS19-109</strain>
    </source>
</reference>
<proteinExistence type="inferred from homology"/>
<comment type="function">
    <text evidence="3">Adenine glycosylase active on G-A mispairs. MutY also corrects error-prone DNA synthesis past GO lesions which are due to the oxidatively damaged form of guanine: 7,8-dihydro-8-oxoguanine (8-oxo-dGTP).</text>
</comment>
<dbReference type="FunFam" id="1.10.340.30:FF:000002">
    <property type="entry name" value="Adenine DNA glycosylase"/>
    <property type="match status" value="1"/>
</dbReference>
<evidence type="ECO:0000256" key="11">
    <source>
        <dbReference type="ARBA" id="ARBA00023004"/>
    </source>
</evidence>
<sequence length="357" mass="41001">MPPLTLQDGLLHWFANNGRDLPWRRTYLPYHIWISEIMLQQTQMDRVVVYFNRWLESFPDIASLAKAKEEEVLRLWEGLGYYSRAKNILKTAGLLSGNHGGGLPEDHTALLQLPGIGRYTAGAIMSLAFNRNHPIVDANVERLFSRLFNLAAPVKEKQTHAFIWQMAAKLIPKGKARFFNQALMELGALICQPRSPRCDLCPLRDHCEAFAMGVVSERPVTGKPKEIIKISMATGILHHQDKIYIQKRLADDVWPNLWEFPGGRIKEGETPEEALVREYYEETGFTIHRLEKIAAIRHSFTRYRVTLHCYHCHLQTSKTEPILKAAQEYRWAAPEELENFAFPAPHRSLINRLAGEL</sequence>
<evidence type="ECO:0000256" key="9">
    <source>
        <dbReference type="ARBA" id="ARBA00022763"/>
    </source>
</evidence>
<organism evidence="16 17">
    <name type="scientific">Thiovibrio frasassiensis</name>
    <dbReference type="NCBI Taxonomy" id="2984131"/>
    <lineage>
        <taxon>Bacteria</taxon>
        <taxon>Pseudomonadati</taxon>
        <taxon>Thermodesulfobacteriota</taxon>
        <taxon>Desulfobulbia</taxon>
        <taxon>Desulfobulbales</taxon>
        <taxon>Thiovibrionaceae</taxon>
        <taxon>Thiovibrio</taxon>
    </lineage>
</organism>
<dbReference type="InterPro" id="IPR020476">
    <property type="entry name" value="Nudix_hydrolase"/>
</dbReference>
<dbReference type="Gene3D" id="1.10.340.30">
    <property type="entry name" value="Hypothetical protein, domain 2"/>
    <property type="match status" value="1"/>
</dbReference>
<dbReference type="InterPro" id="IPR015797">
    <property type="entry name" value="NUDIX_hydrolase-like_dom_sf"/>
</dbReference>
<dbReference type="GO" id="GO:0000701">
    <property type="term" value="F:purine-specific mismatch base pair DNA N-glycosylase activity"/>
    <property type="evidence" value="ECO:0007669"/>
    <property type="project" value="UniProtKB-EC"/>
</dbReference>
<keyword evidence="11" id="KW-0408">Iron</keyword>
<keyword evidence="12" id="KW-0411">Iron-sulfur</keyword>
<keyword evidence="10" id="KW-0378">Hydrolase</keyword>
<dbReference type="Gene3D" id="3.90.79.10">
    <property type="entry name" value="Nucleoside Triphosphate Pyrophosphohydrolase"/>
    <property type="match status" value="1"/>
</dbReference>
<evidence type="ECO:0000256" key="7">
    <source>
        <dbReference type="ARBA" id="ARBA00022485"/>
    </source>
</evidence>
<dbReference type="GO" id="GO:0051539">
    <property type="term" value="F:4 iron, 4 sulfur cluster binding"/>
    <property type="evidence" value="ECO:0007669"/>
    <property type="project" value="UniProtKB-KW"/>
</dbReference>
<dbReference type="Pfam" id="PF00730">
    <property type="entry name" value="HhH-GPD"/>
    <property type="match status" value="1"/>
</dbReference>
<name>A0A9X4RLQ0_9BACT</name>
<dbReference type="SUPFAM" id="SSF55811">
    <property type="entry name" value="Nudix"/>
    <property type="match status" value="1"/>
</dbReference>
<dbReference type="NCBIfam" id="TIGR01084">
    <property type="entry name" value="mutY"/>
    <property type="match status" value="1"/>
</dbReference>
<keyword evidence="8" id="KW-0479">Metal-binding</keyword>